<dbReference type="Proteomes" id="UP000679725">
    <property type="component" value="Unassembled WGS sequence"/>
</dbReference>
<comment type="caution">
    <text evidence="1">The sequence shown here is derived from an EMBL/GenBank/DDBJ whole genome shotgun (WGS) entry which is preliminary data.</text>
</comment>
<dbReference type="PANTHER" id="PTHR37029:SF1">
    <property type="entry name" value="SSR1768 PROTEIN"/>
    <property type="match status" value="1"/>
</dbReference>
<reference evidence="1 2" key="1">
    <citation type="submission" date="2021-04" db="EMBL/GenBank/DDBJ databases">
        <authorList>
            <person name="Rodrigo-Torres L."/>
            <person name="Arahal R. D."/>
            <person name="Lucena T."/>
        </authorList>
    </citation>
    <scope>NUCLEOTIDE SEQUENCE [LARGE SCALE GENOMIC DNA]</scope>
    <source>
        <strain evidence="1 2">CECT 9623</strain>
    </source>
</reference>
<dbReference type="PANTHER" id="PTHR37029">
    <property type="entry name" value="SSR1768 PROTEIN"/>
    <property type="match status" value="1"/>
</dbReference>
<dbReference type="RefSeq" id="WP_215235175.1">
    <property type="nucleotide sequence ID" value="NZ_CAJRAU010000005.1"/>
</dbReference>
<evidence type="ECO:0000313" key="2">
    <source>
        <dbReference type="Proteomes" id="UP000679725"/>
    </source>
</evidence>
<sequence>MDIRYFQDTDTLLLVFNQNEVVATDDLNENMLVDRDINGNPVSLTIEHATTLTNVNGLSFQQISGDTVKELVTI</sequence>
<evidence type="ECO:0000313" key="1">
    <source>
        <dbReference type="EMBL" id="CAG5071919.1"/>
    </source>
</evidence>
<dbReference type="Pfam" id="PF10049">
    <property type="entry name" value="DUF2283"/>
    <property type="match status" value="1"/>
</dbReference>
<dbReference type="EMBL" id="CAJRAU010000005">
    <property type="protein sequence ID" value="CAG5071919.1"/>
    <property type="molecule type" value="Genomic_DNA"/>
</dbReference>
<evidence type="ECO:0008006" key="3">
    <source>
        <dbReference type="Google" id="ProtNLM"/>
    </source>
</evidence>
<protein>
    <recommendedName>
        <fullName evidence="3">DUF2283 domain-containing protein</fullName>
    </recommendedName>
</protein>
<keyword evidence="2" id="KW-1185">Reference proteome</keyword>
<gene>
    <name evidence="1" type="ORF">DYBT9623_03895</name>
</gene>
<dbReference type="InterPro" id="IPR019270">
    <property type="entry name" value="DUF2283"/>
</dbReference>
<organism evidence="1 2">
    <name type="scientific">Dyadobacter linearis</name>
    <dbReference type="NCBI Taxonomy" id="2823330"/>
    <lineage>
        <taxon>Bacteria</taxon>
        <taxon>Pseudomonadati</taxon>
        <taxon>Bacteroidota</taxon>
        <taxon>Cytophagia</taxon>
        <taxon>Cytophagales</taxon>
        <taxon>Spirosomataceae</taxon>
        <taxon>Dyadobacter</taxon>
    </lineage>
</organism>
<proteinExistence type="predicted"/>
<accession>A0ABM8UUG9</accession>
<name>A0ABM8UUG9_9BACT</name>